<sequence length="485" mass="53470">MSRVLQRVKGVLNKTSKNSRSLPPGSFPNRQGNQAPIGTITKPPSPTDDDDDDDDGAGSKGNYNVPLQTQLRDQQNTTSPYESAQPGNTSRNPPTNNMNPPRNNNPATPAAPQRNGPPERNNNPSTPAAPQRNAPPERNNNPSTPAAPQRNAPPERNNNPATTAAPPQRNAPPERNNNPSTPAAPQRNAPAERNANPTTPAAPPLPPPFQPAATNPSNTNTNPTTSAPMNNFFAAMNANPVSTNTQPNSVNFQPGSNSQMPSTNDFSAYMSTQQPSSLPQRDEDTISRLELDYPIENVLIDANIPSVIARKINDAVEQDRYGHKYHVHRYTYEPASQNLSHDNQNQYDQYSNNDRYSGGPKHRSGTRHIREIHHNSQNSQYDHLLATSPHEQYPRTSRNRNRHRSHSDIPLSQYVDQLLQMPGSTVVHAQNSDSIQNILAQHLPNNQILPATALYNPFQSNDIALPEPIVYYTAQALPNDPMRIY</sequence>
<feature type="compositionally biased region" description="Low complexity" evidence="1">
    <location>
        <begin position="88"/>
        <end position="114"/>
    </location>
</feature>
<protein>
    <submittedName>
        <fullName evidence="2">Uncharacterized protein</fullName>
    </submittedName>
</protein>
<feature type="compositionally biased region" description="Polar residues" evidence="1">
    <location>
        <begin position="241"/>
        <end position="261"/>
    </location>
</feature>
<proteinExistence type="predicted"/>
<feature type="compositionally biased region" description="Acidic residues" evidence="1">
    <location>
        <begin position="47"/>
        <end position="56"/>
    </location>
</feature>
<gene>
    <name evidence="2" type="ORF">XAT740_LOCUS12707</name>
</gene>
<keyword evidence="3" id="KW-1185">Reference proteome</keyword>
<feature type="compositionally biased region" description="Low complexity" evidence="1">
    <location>
        <begin position="183"/>
        <end position="199"/>
    </location>
</feature>
<dbReference type="Proteomes" id="UP000663828">
    <property type="component" value="Unassembled WGS sequence"/>
</dbReference>
<comment type="caution">
    <text evidence="2">The sequence shown here is derived from an EMBL/GenBank/DDBJ whole genome shotgun (WGS) entry which is preliminary data.</text>
</comment>
<name>A0A814FX44_ADIRI</name>
<feature type="region of interest" description="Disordered" evidence="1">
    <location>
        <begin position="334"/>
        <end position="365"/>
    </location>
</feature>
<feature type="region of interest" description="Disordered" evidence="1">
    <location>
        <begin position="1"/>
        <end position="261"/>
    </location>
</feature>
<feature type="compositionally biased region" description="Low complexity" evidence="1">
    <location>
        <begin position="146"/>
        <end position="173"/>
    </location>
</feature>
<evidence type="ECO:0000313" key="3">
    <source>
        <dbReference type="Proteomes" id="UP000663828"/>
    </source>
</evidence>
<feature type="compositionally biased region" description="Low complexity" evidence="1">
    <location>
        <begin position="211"/>
        <end position="240"/>
    </location>
</feature>
<feature type="compositionally biased region" description="Low complexity" evidence="1">
    <location>
        <begin position="342"/>
        <end position="356"/>
    </location>
</feature>
<reference evidence="2" key="1">
    <citation type="submission" date="2021-02" db="EMBL/GenBank/DDBJ databases">
        <authorList>
            <person name="Nowell W R."/>
        </authorList>
    </citation>
    <scope>NUCLEOTIDE SEQUENCE</scope>
</reference>
<feature type="compositionally biased region" description="Pro residues" evidence="1">
    <location>
        <begin position="200"/>
        <end position="210"/>
    </location>
</feature>
<organism evidence="2 3">
    <name type="scientific">Adineta ricciae</name>
    <name type="common">Rotifer</name>
    <dbReference type="NCBI Taxonomy" id="249248"/>
    <lineage>
        <taxon>Eukaryota</taxon>
        <taxon>Metazoa</taxon>
        <taxon>Spiralia</taxon>
        <taxon>Gnathifera</taxon>
        <taxon>Rotifera</taxon>
        <taxon>Eurotatoria</taxon>
        <taxon>Bdelloidea</taxon>
        <taxon>Adinetida</taxon>
        <taxon>Adinetidae</taxon>
        <taxon>Adineta</taxon>
    </lineage>
</organism>
<feature type="compositionally biased region" description="Polar residues" evidence="1">
    <location>
        <begin position="61"/>
        <end position="87"/>
    </location>
</feature>
<evidence type="ECO:0000256" key="1">
    <source>
        <dbReference type="SAM" id="MobiDB-lite"/>
    </source>
</evidence>
<accession>A0A814FX44</accession>
<dbReference type="EMBL" id="CAJNOR010000722">
    <property type="protein sequence ID" value="CAF0991235.1"/>
    <property type="molecule type" value="Genomic_DNA"/>
</dbReference>
<dbReference type="AlphaFoldDB" id="A0A814FX44"/>
<evidence type="ECO:0000313" key="2">
    <source>
        <dbReference type="EMBL" id="CAF0991235.1"/>
    </source>
</evidence>